<sequence>MTKYTRHPSSFKDPSGFVFESEGKLYRQVNQYYAAQYRQLIDSGLYNQLVTQGKLIAHEESAENVTGSAHWYTTLLPEPVQTISYPYEWCFEQLQDAALLTLSVLKKALEHGMILKDATPYNIQFHKGRPIFIDTLSFDTYDPKQPWIAYRQFCQCFLFPLYLEHYLKTDIQKILSTYIDGIPVDIIAKLLPLKSRLSLGVWLHVYLQHTATTSTRAANGNNKTNAFSKKKLLDVISHLTSIITSFPANKTYKTTWSNYYEDTILSKEYLKRKEAIINDMCGQTNARTVLDLGANDGYFSKLFAGRQMQVIATDSDNRCISNLYQQVKKDKIENILPLILDIANPSPAIGFNNQERAAFHDRVQTDLVAALALVHHLVIGKNISLPVLAAYFNGIAPELIIEFVPKEDEKVQQMLKTRPDTFIDYDQEHFEHYFSTYFNIAEKKGIPGTTRTLYRMKRK</sequence>
<dbReference type="OrthoDB" id="9765084at2"/>
<evidence type="ECO:0000313" key="1">
    <source>
        <dbReference type="EMBL" id="OQP63638.1"/>
    </source>
</evidence>
<gene>
    <name evidence="1" type="ORF">A4R26_16840</name>
</gene>
<accession>A0A1V9FZD9</accession>
<dbReference type="STRING" id="550983.A4R26_16840"/>
<dbReference type="Gene3D" id="3.40.50.150">
    <property type="entry name" value="Vaccinia Virus protein VP39"/>
    <property type="match status" value="1"/>
</dbReference>
<evidence type="ECO:0008006" key="3">
    <source>
        <dbReference type="Google" id="ProtNLM"/>
    </source>
</evidence>
<dbReference type="AlphaFoldDB" id="A0A1V9FZD9"/>
<protein>
    <recommendedName>
        <fullName evidence="3">SAM-dependent methyltransferase</fullName>
    </recommendedName>
</protein>
<reference evidence="2" key="1">
    <citation type="submission" date="2016-04" db="EMBL/GenBank/DDBJ databases">
        <authorList>
            <person name="Chen L."/>
            <person name="Zhuang W."/>
            <person name="Wang G."/>
        </authorList>
    </citation>
    <scope>NUCLEOTIDE SEQUENCE [LARGE SCALE GENOMIC DNA]</scope>
    <source>
        <strain evidence="2">208</strain>
    </source>
</reference>
<evidence type="ECO:0000313" key="2">
    <source>
        <dbReference type="Proteomes" id="UP000192276"/>
    </source>
</evidence>
<name>A0A1V9FZD9_9BACT</name>
<keyword evidence="2" id="KW-1185">Reference proteome</keyword>
<comment type="caution">
    <text evidence="1">The sequence shown here is derived from an EMBL/GenBank/DDBJ whole genome shotgun (WGS) entry which is preliminary data.</text>
</comment>
<dbReference type="RefSeq" id="WP_081163715.1">
    <property type="nucleotide sequence ID" value="NZ_LWBP01000100.1"/>
</dbReference>
<dbReference type="SUPFAM" id="SSF53335">
    <property type="entry name" value="S-adenosyl-L-methionine-dependent methyltransferases"/>
    <property type="match status" value="1"/>
</dbReference>
<proteinExistence type="predicted"/>
<dbReference type="Proteomes" id="UP000192276">
    <property type="component" value="Unassembled WGS sequence"/>
</dbReference>
<dbReference type="EMBL" id="LWBP01000100">
    <property type="protein sequence ID" value="OQP63638.1"/>
    <property type="molecule type" value="Genomic_DNA"/>
</dbReference>
<organism evidence="1 2">
    <name type="scientific">Niastella populi</name>
    <dbReference type="NCBI Taxonomy" id="550983"/>
    <lineage>
        <taxon>Bacteria</taxon>
        <taxon>Pseudomonadati</taxon>
        <taxon>Bacteroidota</taxon>
        <taxon>Chitinophagia</taxon>
        <taxon>Chitinophagales</taxon>
        <taxon>Chitinophagaceae</taxon>
        <taxon>Niastella</taxon>
    </lineage>
</organism>
<dbReference type="InterPro" id="IPR029063">
    <property type="entry name" value="SAM-dependent_MTases_sf"/>
</dbReference>